<dbReference type="EMBL" id="BDGG01000008">
    <property type="protein sequence ID" value="GAV02128.1"/>
    <property type="molecule type" value="Genomic_DNA"/>
</dbReference>
<reference evidence="2 3" key="1">
    <citation type="journal article" date="2016" name="Nat. Commun.">
        <title>Extremotolerant tardigrade genome and improved radiotolerance of human cultured cells by tardigrade-unique protein.</title>
        <authorList>
            <person name="Hashimoto T."/>
            <person name="Horikawa D.D."/>
            <person name="Saito Y."/>
            <person name="Kuwahara H."/>
            <person name="Kozuka-Hata H."/>
            <person name="Shin-I T."/>
            <person name="Minakuchi Y."/>
            <person name="Ohishi K."/>
            <person name="Motoyama A."/>
            <person name="Aizu T."/>
            <person name="Enomoto A."/>
            <person name="Kondo K."/>
            <person name="Tanaka S."/>
            <person name="Hara Y."/>
            <person name="Koshikawa S."/>
            <person name="Sagara H."/>
            <person name="Miura T."/>
            <person name="Yokobori S."/>
            <person name="Miyagawa K."/>
            <person name="Suzuki Y."/>
            <person name="Kubo T."/>
            <person name="Oyama M."/>
            <person name="Kohara Y."/>
            <person name="Fujiyama A."/>
            <person name="Arakawa K."/>
            <person name="Katayama T."/>
            <person name="Toyoda A."/>
            <person name="Kunieda T."/>
        </authorList>
    </citation>
    <scope>NUCLEOTIDE SEQUENCE [LARGE SCALE GENOMIC DNA]</scope>
    <source>
        <strain evidence="2 3">YOKOZUNA-1</strain>
    </source>
</reference>
<dbReference type="AlphaFoldDB" id="A0A1D1VQX8"/>
<name>A0A1D1VQX8_RAMVA</name>
<organism evidence="2 3">
    <name type="scientific">Ramazzottius varieornatus</name>
    <name type="common">Water bear</name>
    <name type="synonym">Tardigrade</name>
    <dbReference type="NCBI Taxonomy" id="947166"/>
    <lineage>
        <taxon>Eukaryota</taxon>
        <taxon>Metazoa</taxon>
        <taxon>Ecdysozoa</taxon>
        <taxon>Tardigrada</taxon>
        <taxon>Eutardigrada</taxon>
        <taxon>Parachela</taxon>
        <taxon>Hypsibioidea</taxon>
        <taxon>Ramazzottiidae</taxon>
        <taxon>Ramazzottius</taxon>
    </lineage>
</organism>
<feature type="region of interest" description="Disordered" evidence="1">
    <location>
        <begin position="1"/>
        <end position="28"/>
    </location>
</feature>
<evidence type="ECO:0000256" key="1">
    <source>
        <dbReference type="SAM" id="MobiDB-lite"/>
    </source>
</evidence>
<proteinExistence type="predicted"/>
<evidence type="ECO:0000313" key="2">
    <source>
        <dbReference type="EMBL" id="GAV02128.1"/>
    </source>
</evidence>
<protein>
    <submittedName>
        <fullName evidence="2">Uncharacterized protein</fullName>
    </submittedName>
</protein>
<keyword evidence="3" id="KW-1185">Reference proteome</keyword>
<comment type="caution">
    <text evidence="2">The sequence shown here is derived from an EMBL/GenBank/DDBJ whole genome shotgun (WGS) entry which is preliminary data.</text>
</comment>
<gene>
    <name evidence="2" type="primary">RvY_12730-1</name>
    <name evidence="2" type="synonym">RvY_12730.1</name>
    <name evidence="2" type="ORF">RvY_12730</name>
</gene>
<evidence type="ECO:0000313" key="3">
    <source>
        <dbReference type="Proteomes" id="UP000186922"/>
    </source>
</evidence>
<feature type="region of interest" description="Disordered" evidence="1">
    <location>
        <begin position="43"/>
        <end position="63"/>
    </location>
</feature>
<dbReference type="Proteomes" id="UP000186922">
    <property type="component" value="Unassembled WGS sequence"/>
</dbReference>
<sequence length="124" mass="14056">MVITDGNDSRSVSIHLPQQDTSSTAQSCDPELRRMLCHLKRTPPGLVSWDNDRNSDPRTKPNSQQILSETDFVKYNFPKTLPQANPHVPAKSQNLPLTVDRVTEIRCPAFRPRPLQPTAWVDHC</sequence>
<accession>A0A1D1VQX8</accession>
<feature type="compositionally biased region" description="Polar residues" evidence="1">
    <location>
        <begin position="9"/>
        <end position="27"/>
    </location>
</feature>
<feature type="compositionally biased region" description="Basic and acidic residues" evidence="1">
    <location>
        <begin position="50"/>
        <end position="59"/>
    </location>
</feature>